<organism evidence="2">
    <name type="scientific">Kribbella sp. HUAS MG21</name>
    <dbReference type="NCBI Taxonomy" id="3160966"/>
    <lineage>
        <taxon>Bacteria</taxon>
        <taxon>Bacillati</taxon>
        <taxon>Actinomycetota</taxon>
        <taxon>Actinomycetes</taxon>
        <taxon>Propionibacteriales</taxon>
        <taxon>Kribbellaceae</taxon>
        <taxon>Kribbella</taxon>
    </lineage>
</organism>
<feature type="compositionally biased region" description="Basic and acidic residues" evidence="1">
    <location>
        <begin position="35"/>
        <end position="45"/>
    </location>
</feature>
<accession>A0AAU7T4Y4</accession>
<name>A0AAU7T4Y4_9ACTN</name>
<dbReference type="AlphaFoldDB" id="A0AAU7T4Y4"/>
<gene>
    <name evidence="2" type="ORF">ABN611_25435</name>
</gene>
<feature type="region of interest" description="Disordered" evidence="1">
    <location>
        <begin position="1"/>
        <end position="45"/>
    </location>
</feature>
<reference evidence="2" key="1">
    <citation type="submission" date="2024-06" db="EMBL/GenBank/DDBJ databases">
        <title>Kribbella sp. strain HUAS MG21 genome sequences.</title>
        <authorList>
            <person name="Mo P."/>
        </authorList>
    </citation>
    <scope>NUCLEOTIDE SEQUENCE</scope>
    <source>
        <strain evidence="2">HUAS MG21</strain>
    </source>
</reference>
<dbReference type="EMBL" id="CP158165">
    <property type="protein sequence ID" value="XBV21897.1"/>
    <property type="molecule type" value="Genomic_DNA"/>
</dbReference>
<proteinExistence type="predicted"/>
<dbReference type="RefSeq" id="WP_350274747.1">
    <property type="nucleotide sequence ID" value="NZ_CP158165.1"/>
</dbReference>
<sequence length="45" mass="4903">MPDDANLDGNCLASEPKRRRISRRGAGTAGSRVRHAVDGRQKDVL</sequence>
<protein>
    <submittedName>
        <fullName evidence="2">Uncharacterized protein</fullName>
    </submittedName>
</protein>
<evidence type="ECO:0000256" key="1">
    <source>
        <dbReference type="SAM" id="MobiDB-lite"/>
    </source>
</evidence>
<evidence type="ECO:0000313" key="2">
    <source>
        <dbReference type="EMBL" id="XBV21897.1"/>
    </source>
</evidence>